<keyword evidence="11" id="KW-0282">Flagellum</keyword>
<dbReference type="OrthoDB" id="2678901at2"/>
<dbReference type="Gene3D" id="1.10.287.1700">
    <property type="match status" value="1"/>
</dbReference>
<dbReference type="GO" id="GO:0006935">
    <property type="term" value="P:chemotaxis"/>
    <property type="evidence" value="ECO:0007669"/>
    <property type="project" value="UniProtKB-KW"/>
</dbReference>
<evidence type="ECO:0000313" key="11">
    <source>
        <dbReference type="EMBL" id="KOR90008.1"/>
    </source>
</evidence>
<dbReference type="Pfam" id="PF02050">
    <property type="entry name" value="FliJ"/>
    <property type="match status" value="1"/>
</dbReference>
<evidence type="ECO:0000256" key="4">
    <source>
        <dbReference type="ARBA" id="ARBA00022448"/>
    </source>
</evidence>
<sequence>MKFQYAFQKIVDLKSTEKTQAEWMLSSAIGHLQAEEKSLNELYEMRDQMYHAQQEAASRCVPISEIRNIQVYAEHLEECIERKRDDIRLAHVNVTKKKKVLSDKMLDEKVWLKARDKSQEKFRHESLLREQNELDEMATVRFAINARLG</sequence>
<gene>
    <name evidence="11" type="ORF">AM231_13245</name>
</gene>
<evidence type="ECO:0000256" key="9">
    <source>
        <dbReference type="ARBA" id="ARBA00023136"/>
    </source>
</evidence>
<dbReference type="NCBIfam" id="TIGR02473">
    <property type="entry name" value="flagell_FliJ"/>
    <property type="match status" value="1"/>
</dbReference>
<organism evidence="11 12">
    <name type="scientific">Paenibacillus solani</name>
    <dbReference type="NCBI Taxonomy" id="1705565"/>
    <lineage>
        <taxon>Bacteria</taxon>
        <taxon>Bacillati</taxon>
        <taxon>Bacillota</taxon>
        <taxon>Bacilli</taxon>
        <taxon>Bacillales</taxon>
        <taxon>Paenibacillaceae</taxon>
        <taxon>Paenibacillus</taxon>
    </lineage>
</organism>
<reference evidence="12" key="1">
    <citation type="submission" date="2015-08" db="EMBL/GenBank/DDBJ databases">
        <title>Genome sequencing project for genomic taxonomy and phylogenomics of Bacillus-like bacteria.</title>
        <authorList>
            <person name="Liu B."/>
            <person name="Wang J."/>
            <person name="Zhu Y."/>
            <person name="Liu G."/>
            <person name="Chen Q."/>
            <person name="Chen Z."/>
            <person name="Lan J."/>
            <person name="Che J."/>
            <person name="Ge C."/>
            <person name="Shi H."/>
            <person name="Pan Z."/>
            <person name="Liu X."/>
        </authorList>
    </citation>
    <scope>NUCLEOTIDE SEQUENCE [LARGE SCALE GENOMIC DNA]</scope>
    <source>
        <strain evidence="12">FJAT-22460</strain>
    </source>
</reference>
<dbReference type="RefSeq" id="WP_053492634.1">
    <property type="nucleotide sequence ID" value="NZ_LIUT01000001.1"/>
</dbReference>
<proteinExistence type="inferred from homology"/>
<keyword evidence="11" id="KW-0969">Cilium</keyword>
<name>A0A0M1P696_9BACL</name>
<accession>A0A0M1P696</accession>
<dbReference type="GO" id="GO:0044781">
    <property type="term" value="P:bacterial-type flagellum organization"/>
    <property type="evidence" value="ECO:0007669"/>
    <property type="project" value="UniProtKB-KW"/>
</dbReference>
<dbReference type="GO" id="GO:0005886">
    <property type="term" value="C:plasma membrane"/>
    <property type="evidence" value="ECO:0007669"/>
    <property type="project" value="UniProtKB-SubCell"/>
</dbReference>
<dbReference type="AlphaFoldDB" id="A0A0M1P696"/>
<evidence type="ECO:0000256" key="6">
    <source>
        <dbReference type="ARBA" id="ARBA00022500"/>
    </source>
</evidence>
<comment type="subcellular location">
    <subcellularLocation>
        <location evidence="1">Cell membrane</location>
        <topology evidence="1">Peripheral membrane protein</topology>
        <orientation evidence="1">Cytoplasmic side</orientation>
    </subcellularLocation>
</comment>
<evidence type="ECO:0000256" key="8">
    <source>
        <dbReference type="ARBA" id="ARBA00022927"/>
    </source>
</evidence>
<dbReference type="InterPro" id="IPR012823">
    <property type="entry name" value="Flagell_FliJ"/>
</dbReference>
<keyword evidence="6" id="KW-0145">Chemotaxis</keyword>
<evidence type="ECO:0000256" key="10">
    <source>
        <dbReference type="ARBA" id="ARBA00023225"/>
    </source>
</evidence>
<dbReference type="GO" id="GO:0015031">
    <property type="term" value="P:protein transport"/>
    <property type="evidence" value="ECO:0007669"/>
    <property type="project" value="UniProtKB-KW"/>
</dbReference>
<dbReference type="GO" id="GO:0071973">
    <property type="term" value="P:bacterial-type flagellum-dependent cell motility"/>
    <property type="evidence" value="ECO:0007669"/>
    <property type="project" value="InterPro"/>
</dbReference>
<dbReference type="Proteomes" id="UP000036932">
    <property type="component" value="Unassembled WGS sequence"/>
</dbReference>
<keyword evidence="4" id="KW-0813">Transport</keyword>
<keyword evidence="5" id="KW-1003">Cell membrane</keyword>
<evidence type="ECO:0000256" key="2">
    <source>
        <dbReference type="ARBA" id="ARBA00010004"/>
    </source>
</evidence>
<keyword evidence="9" id="KW-0472">Membrane</keyword>
<comment type="caution">
    <text evidence="11">The sequence shown here is derived from an EMBL/GenBank/DDBJ whole genome shotgun (WGS) entry which is preliminary data.</text>
</comment>
<evidence type="ECO:0000256" key="1">
    <source>
        <dbReference type="ARBA" id="ARBA00004413"/>
    </source>
</evidence>
<dbReference type="InterPro" id="IPR053716">
    <property type="entry name" value="Flag_assembly_chemotaxis_eff"/>
</dbReference>
<dbReference type="PATRIC" id="fig|1705565.3.peg.4678"/>
<evidence type="ECO:0000256" key="5">
    <source>
        <dbReference type="ARBA" id="ARBA00022475"/>
    </source>
</evidence>
<evidence type="ECO:0000256" key="7">
    <source>
        <dbReference type="ARBA" id="ARBA00022795"/>
    </source>
</evidence>
<keyword evidence="12" id="KW-1185">Reference proteome</keyword>
<keyword evidence="11" id="KW-0966">Cell projection</keyword>
<evidence type="ECO:0000313" key="12">
    <source>
        <dbReference type="Proteomes" id="UP000036932"/>
    </source>
</evidence>
<evidence type="ECO:0000256" key="3">
    <source>
        <dbReference type="ARBA" id="ARBA00020392"/>
    </source>
</evidence>
<keyword evidence="8" id="KW-0653">Protein transport</keyword>
<dbReference type="GO" id="GO:0009288">
    <property type="term" value="C:bacterial-type flagellum"/>
    <property type="evidence" value="ECO:0007669"/>
    <property type="project" value="InterPro"/>
</dbReference>
<keyword evidence="7" id="KW-1005">Bacterial flagellum biogenesis</keyword>
<keyword evidence="10" id="KW-1006">Bacterial flagellum protein export</keyword>
<comment type="similarity">
    <text evidence="2">Belongs to the FliJ family.</text>
</comment>
<dbReference type="EMBL" id="LIUT01000001">
    <property type="protein sequence ID" value="KOR90008.1"/>
    <property type="molecule type" value="Genomic_DNA"/>
</dbReference>
<protein>
    <recommendedName>
        <fullName evidence="3">Flagellar FliJ protein</fullName>
    </recommendedName>
</protein>